<protein>
    <recommendedName>
        <fullName evidence="3">phospholipase D</fullName>
        <ecNumber evidence="3">3.1.4.4</ecNumber>
    </recommendedName>
</protein>
<evidence type="ECO:0000313" key="9">
    <source>
        <dbReference type="Proteomes" id="UP000031829"/>
    </source>
</evidence>
<gene>
    <name evidence="8" type="ORF">BG04_5002</name>
</gene>
<dbReference type="PANTHER" id="PTHR43856:SF1">
    <property type="entry name" value="MITOCHONDRIAL CARDIOLIPIN HYDROLASE"/>
    <property type="match status" value="1"/>
</dbReference>
<reference evidence="8 9" key="1">
    <citation type="journal article" date="2015" name="Genome Announc.">
        <title>Complete genome sequences for 35 biothreat assay-relevant bacillus species.</title>
        <authorList>
            <person name="Johnson S.L."/>
            <person name="Daligault H.E."/>
            <person name="Davenport K.W."/>
            <person name="Jaissle J."/>
            <person name="Frey K.G."/>
            <person name="Ladner J.T."/>
            <person name="Broomall S.M."/>
            <person name="Bishop-Lilly K.A."/>
            <person name="Bruce D.C."/>
            <person name="Gibbons H.S."/>
            <person name="Coyne S.R."/>
            <person name="Lo C.C."/>
            <person name="Meincke L."/>
            <person name="Munk A.C."/>
            <person name="Koroleva G.I."/>
            <person name="Rosenzweig C.N."/>
            <person name="Palacios G.F."/>
            <person name="Redden C.L."/>
            <person name="Minogue T.D."/>
            <person name="Chain P.S."/>
        </authorList>
    </citation>
    <scope>NUCLEOTIDE SEQUENCE [LARGE SCALE GENOMIC DNA]</scope>
    <source>
        <strain evidence="9">ATCC 14581 / DSM 32 / JCM 2506 / NBRC 15308 / NCIMB 9376 / NCTC 10342 / NRRL B-14308 / VKM B-512</strain>
    </source>
</reference>
<dbReference type="EC" id="3.1.4.4" evidence="3"/>
<evidence type="ECO:0000256" key="3">
    <source>
        <dbReference type="ARBA" id="ARBA00012027"/>
    </source>
</evidence>
<evidence type="ECO:0000259" key="7">
    <source>
        <dbReference type="Pfam" id="PF13091"/>
    </source>
</evidence>
<keyword evidence="6" id="KW-0443">Lipid metabolism</keyword>
<dbReference type="Proteomes" id="UP000031829">
    <property type="component" value="Chromosome"/>
</dbReference>
<evidence type="ECO:0000256" key="1">
    <source>
        <dbReference type="ARBA" id="ARBA00000798"/>
    </source>
</evidence>
<dbReference type="AlphaFoldDB" id="A0A0B6AN39"/>
<dbReference type="Pfam" id="PF13091">
    <property type="entry name" value="PLDc_2"/>
    <property type="match status" value="1"/>
</dbReference>
<evidence type="ECO:0000256" key="5">
    <source>
        <dbReference type="ARBA" id="ARBA00022963"/>
    </source>
</evidence>
<accession>A0A0B6AN39</accession>
<dbReference type="KEGG" id="bmeg:BG04_5002"/>
<evidence type="ECO:0000256" key="2">
    <source>
        <dbReference type="ARBA" id="ARBA00008664"/>
    </source>
</evidence>
<organism evidence="8 9">
    <name type="scientific">Priestia megaterium (strain ATCC 14581 / DSM 32 / CCUG 1817 / JCM 2506 / NBRC 15308 / NCIMB 9376 / NCTC 10342 / NRRL B-14308 / VKM B-512 / Ford 19)</name>
    <name type="common">Bacillus megaterium</name>
    <dbReference type="NCBI Taxonomy" id="1348623"/>
    <lineage>
        <taxon>Bacteria</taxon>
        <taxon>Bacillati</taxon>
        <taxon>Bacillota</taxon>
        <taxon>Bacilli</taxon>
        <taxon>Bacillales</taxon>
        <taxon>Bacillaceae</taxon>
        <taxon>Priestia</taxon>
    </lineage>
</organism>
<evidence type="ECO:0000256" key="6">
    <source>
        <dbReference type="ARBA" id="ARBA00023098"/>
    </source>
</evidence>
<dbReference type="InterPro" id="IPR025202">
    <property type="entry name" value="PLD-like_dom"/>
</dbReference>
<dbReference type="GO" id="GO:0016891">
    <property type="term" value="F:RNA endonuclease activity producing 5'-phosphomonoesters, hydrolytic mechanism"/>
    <property type="evidence" value="ECO:0007669"/>
    <property type="project" value="TreeGrafter"/>
</dbReference>
<sequence>MKKHVKRKVVRILVSLLVVLIIVGSYQTHKPLPKGVSYESKPHKVEDVFLLSDLTYQDQQTSVSEQHIFQAVTNAIDDAKAFIIMDMFLFNGYYNQGETFPHLSDTLASKLIEKKRKHPTIEIVFITDQINTTYGSHDSKWLDSLRLNGIKVVQTNLSKLRDSIPLYSSVWRTFVQWFGEKGNGWITNPFGTNAPKATVRAYLKLLNVKANHRKVVATDQSVIISSANPHDASFYNSNMAFEVKGNIIGDVVKSEQAVSDFSYGGKLPRYKKKEKEKGDLYVQLLTEGKIYKHVLHDLRHAKKGDDVWLGMFYLGDRDVIKALLKASKQGANVRLILDPNENAFGRKKFGLPNRPVAAELVKKSKGDIKVRWYHTGKEQYHPKTLFIRNKKNATIIAGAANFTKRNLADLNLETDIKVSGPSNKKVMTELNAYFDRLWTNKDYTYTLPYKKYENKMTRLETLIYRIQNALSLTTY</sequence>
<feature type="domain" description="Phospholipase D-like" evidence="7">
    <location>
        <begin position="295"/>
        <end position="438"/>
    </location>
</feature>
<dbReference type="GO" id="GO:0016042">
    <property type="term" value="P:lipid catabolic process"/>
    <property type="evidence" value="ECO:0007669"/>
    <property type="project" value="UniProtKB-KW"/>
</dbReference>
<keyword evidence="5" id="KW-0442">Lipid degradation</keyword>
<comment type="similarity">
    <text evidence="2">Belongs to the phospholipase D family.</text>
</comment>
<evidence type="ECO:0000313" key="8">
    <source>
        <dbReference type="EMBL" id="AJI22023.1"/>
    </source>
</evidence>
<proteinExistence type="inferred from homology"/>
<dbReference type="SUPFAM" id="SSF56024">
    <property type="entry name" value="Phospholipase D/nuclease"/>
    <property type="match status" value="2"/>
</dbReference>
<dbReference type="Gene3D" id="3.30.870.10">
    <property type="entry name" value="Endonuclease Chain A"/>
    <property type="match status" value="2"/>
</dbReference>
<dbReference type="RefSeq" id="WP_034651646.1">
    <property type="nucleotide sequence ID" value="NZ_BCVB01000015.1"/>
</dbReference>
<keyword evidence="4" id="KW-0378">Hydrolase</keyword>
<dbReference type="GO" id="GO:0004630">
    <property type="term" value="F:phospholipase D activity"/>
    <property type="evidence" value="ECO:0007669"/>
    <property type="project" value="UniProtKB-EC"/>
</dbReference>
<dbReference type="InterPro" id="IPR051406">
    <property type="entry name" value="PLD_domain"/>
</dbReference>
<dbReference type="PANTHER" id="PTHR43856">
    <property type="entry name" value="CARDIOLIPIN HYDROLASE"/>
    <property type="match status" value="1"/>
</dbReference>
<dbReference type="CDD" id="cd09130">
    <property type="entry name" value="PLDc_unchar2_2"/>
    <property type="match status" value="1"/>
</dbReference>
<dbReference type="HOGENOM" id="CLU_044580_0_0_9"/>
<evidence type="ECO:0000256" key="4">
    <source>
        <dbReference type="ARBA" id="ARBA00022801"/>
    </source>
</evidence>
<dbReference type="EMBL" id="CP009920">
    <property type="protein sequence ID" value="AJI22023.1"/>
    <property type="molecule type" value="Genomic_DNA"/>
</dbReference>
<dbReference type="CDD" id="cd09129">
    <property type="entry name" value="PLDc_unchar2_1"/>
    <property type="match status" value="1"/>
</dbReference>
<name>A0A0B6AN39_PRIM2</name>
<comment type="catalytic activity">
    <reaction evidence="1">
        <text>a 1,2-diacyl-sn-glycero-3-phosphocholine + H2O = a 1,2-diacyl-sn-glycero-3-phosphate + choline + H(+)</text>
        <dbReference type="Rhea" id="RHEA:14445"/>
        <dbReference type="ChEBI" id="CHEBI:15354"/>
        <dbReference type="ChEBI" id="CHEBI:15377"/>
        <dbReference type="ChEBI" id="CHEBI:15378"/>
        <dbReference type="ChEBI" id="CHEBI:57643"/>
        <dbReference type="ChEBI" id="CHEBI:58608"/>
        <dbReference type="EC" id="3.1.4.4"/>
    </reaction>
</comment>